<dbReference type="Gene3D" id="3.90.226.10">
    <property type="entry name" value="2-enoyl-CoA Hydratase, Chain A, domain 1"/>
    <property type="match status" value="1"/>
</dbReference>
<proteinExistence type="predicted"/>
<sequence length="327" mass="37024">MKLGYKNYLVVCLIMVFAHLPSADGQNAILSKVHVNTVVEKTGELFNKNYVFPEKGKEVKQYLAQRQQEGVYDRFEAIDSLTDQLRKDILFITNDKHVNFIVKKQIEGKRDTPENPMTDFFKNLENFGLTKVEVLEGNIGLLEITFFFPINMNKGAALAAAKAMEKLQDCKAIIFDVRNCKGGDPEMLNYLVTYLYPENQKIHLNTFYFRPMDQYDQTYTLDKVPGKRMPNTPVYVLTGSTTFSCGEEFAYDIKHLKRGTLVGELTGGAAHPVQPMEVNKEIQVLIPVGRAINPITGTNWEGIGVKPHFEVSADEALDRVMALINEK</sequence>
<dbReference type="RefSeq" id="WP_166522646.1">
    <property type="nucleotide sequence ID" value="NZ_JAAABI010000001.1"/>
</dbReference>
<dbReference type="InterPro" id="IPR029045">
    <property type="entry name" value="ClpP/crotonase-like_dom_sf"/>
</dbReference>
<dbReference type="SMART" id="SM00245">
    <property type="entry name" value="TSPc"/>
    <property type="match status" value="1"/>
</dbReference>
<organism evidence="3 4">
    <name type="scientific">Flagellimonas ochracea</name>
    <dbReference type="NCBI Taxonomy" id="2696472"/>
    <lineage>
        <taxon>Bacteria</taxon>
        <taxon>Pseudomonadati</taxon>
        <taxon>Bacteroidota</taxon>
        <taxon>Flavobacteriia</taxon>
        <taxon>Flavobacteriales</taxon>
        <taxon>Flavobacteriaceae</taxon>
        <taxon>Flagellimonas</taxon>
    </lineage>
</organism>
<dbReference type="Proteomes" id="UP000667650">
    <property type="component" value="Unassembled WGS sequence"/>
</dbReference>
<dbReference type="EMBL" id="JAAABI010000001">
    <property type="protein sequence ID" value="NAY91273.1"/>
    <property type="molecule type" value="Genomic_DNA"/>
</dbReference>
<dbReference type="GO" id="GO:0008236">
    <property type="term" value="F:serine-type peptidase activity"/>
    <property type="evidence" value="ECO:0007669"/>
    <property type="project" value="InterPro"/>
</dbReference>
<protein>
    <recommendedName>
        <fullName evidence="2">Tail specific protease domain-containing protein</fullName>
    </recommendedName>
</protein>
<dbReference type="Gene3D" id="3.30.750.44">
    <property type="match status" value="1"/>
</dbReference>
<dbReference type="GO" id="GO:0006508">
    <property type="term" value="P:proteolysis"/>
    <property type="evidence" value="ECO:0007669"/>
    <property type="project" value="InterPro"/>
</dbReference>
<dbReference type="Pfam" id="PF03572">
    <property type="entry name" value="Peptidase_S41"/>
    <property type="match status" value="1"/>
</dbReference>
<accession>A0A964TAI9</accession>
<dbReference type="PANTHER" id="PTHR11261:SF3">
    <property type="entry name" value="RETINOL-BINDING PROTEIN 3"/>
    <property type="match status" value="1"/>
</dbReference>
<dbReference type="AlphaFoldDB" id="A0A964TAI9"/>
<dbReference type="SUPFAM" id="SSF52096">
    <property type="entry name" value="ClpP/crotonase"/>
    <property type="match status" value="1"/>
</dbReference>
<dbReference type="InterPro" id="IPR005151">
    <property type="entry name" value="Tail-specific_protease"/>
</dbReference>
<keyword evidence="1" id="KW-0732">Signal</keyword>
<comment type="caution">
    <text evidence="3">The sequence shown here is derived from an EMBL/GenBank/DDBJ whole genome shotgun (WGS) entry which is preliminary data.</text>
</comment>
<feature type="domain" description="Tail specific protease" evidence="2">
    <location>
        <begin position="122"/>
        <end position="312"/>
    </location>
</feature>
<gene>
    <name evidence="3" type="ORF">GTQ34_05010</name>
</gene>
<evidence type="ECO:0000313" key="3">
    <source>
        <dbReference type="EMBL" id="NAY91273.1"/>
    </source>
</evidence>
<dbReference type="PANTHER" id="PTHR11261">
    <property type="entry name" value="INTERPHOTORECEPTOR RETINOID-BINDING PROTEIN"/>
    <property type="match status" value="1"/>
</dbReference>
<feature type="chain" id="PRO_5036868243" description="Tail specific protease domain-containing protein" evidence="1">
    <location>
        <begin position="24"/>
        <end position="327"/>
    </location>
</feature>
<evidence type="ECO:0000259" key="2">
    <source>
        <dbReference type="SMART" id="SM00245"/>
    </source>
</evidence>
<evidence type="ECO:0000313" key="4">
    <source>
        <dbReference type="Proteomes" id="UP000667650"/>
    </source>
</evidence>
<reference evidence="3" key="1">
    <citation type="submission" date="2020-01" db="EMBL/GenBank/DDBJ databases">
        <title>Muricauda ochracea sp. nov., isolated from a tidal flat of Garorim bay in Korea.</title>
        <authorList>
            <person name="Kim D."/>
            <person name="Yoo Y."/>
            <person name="Kim J.-J."/>
        </authorList>
    </citation>
    <scope>NUCLEOTIDE SEQUENCE</scope>
    <source>
        <strain evidence="3">JGD-17</strain>
    </source>
</reference>
<dbReference type="Pfam" id="PF11918">
    <property type="entry name" value="Peptidase_S41_N"/>
    <property type="match status" value="1"/>
</dbReference>
<evidence type="ECO:0000256" key="1">
    <source>
        <dbReference type="SAM" id="SignalP"/>
    </source>
</evidence>
<name>A0A964TAI9_9FLAO</name>
<feature type="signal peptide" evidence="1">
    <location>
        <begin position="1"/>
        <end position="23"/>
    </location>
</feature>
<dbReference type="CDD" id="cd07563">
    <property type="entry name" value="Peptidase_S41_IRBP"/>
    <property type="match status" value="1"/>
</dbReference>
<keyword evidence="4" id="KW-1185">Reference proteome</keyword>